<dbReference type="PANTHER" id="PTHR47751">
    <property type="entry name" value="SUPERFAMILY HYDROLASE, PUTATIVE (AFU_ORTHOLOGUE AFUA_2G16580)-RELATED"/>
    <property type="match status" value="1"/>
</dbReference>
<evidence type="ECO:0000259" key="1">
    <source>
        <dbReference type="Pfam" id="PF02129"/>
    </source>
</evidence>
<dbReference type="Proteomes" id="UP001172083">
    <property type="component" value="Unassembled WGS sequence"/>
</dbReference>
<dbReference type="PROSITE" id="PS51257">
    <property type="entry name" value="PROKAR_LIPOPROTEIN"/>
    <property type="match status" value="1"/>
</dbReference>
<feature type="domain" description="Xaa-Pro dipeptidyl-peptidase-like" evidence="1">
    <location>
        <begin position="51"/>
        <end position="304"/>
    </location>
</feature>
<protein>
    <submittedName>
        <fullName evidence="2">Alpha/beta fold hydrolase</fullName>
    </submittedName>
</protein>
<comment type="caution">
    <text evidence="2">The sequence shown here is derived from an EMBL/GenBank/DDBJ whole genome shotgun (WGS) entry which is preliminary data.</text>
</comment>
<dbReference type="PANTHER" id="PTHR47751:SF1">
    <property type="entry name" value="SUPERFAMILY HYDROLASE, PUTATIVE (AFU_ORTHOLOGUE AFUA_2G16580)-RELATED"/>
    <property type="match status" value="1"/>
</dbReference>
<name>A0ABT8LKN7_9BACT</name>
<dbReference type="SUPFAM" id="SSF53474">
    <property type="entry name" value="alpha/beta-Hydrolases"/>
    <property type="match status" value="1"/>
</dbReference>
<evidence type="ECO:0000313" key="3">
    <source>
        <dbReference type="Proteomes" id="UP001172083"/>
    </source>
</evidence>
<dbReference type="InterPro" id="IPR000383">
    <property type="entry name" value="Xaa-Pro-like_dom"/>
</dbReference>
<dbReference type="RefSeq" id="WP_346762617.1">
    <property type="nucleotide sequence ID" value="NZ_JAUJEB010000015.1"/>
</dbReference>
<dbReference type="Gene3D" id="1.10.10.800">
    <property type="match status" value="1"/>
</dbReference>
<sequence>MKKTLLTITALSFLVACGNRTTNEKTAKAESKEVQTENIKTMEKINFTSEGIKLVGDLYYPSDYELGKKYPAIVVSGSWTTVKEQMAGLYAKKLAEAGYITLAFDFRNYGESEGEPRFYESPDLKKTDIKNAVSFLEGLPEIDNTKIGAFGVCAGAMYTLMAASEDDRIKSVVTTASWLHDAEAVKLFYGGAEGVNAKIEAAQNAKKAYGENGTVQYIPAISTEDESAAMYGPYDYYLNPERGAIPEWSADKFAVMSWEDWLTVDPMPTAKNLTVPTLMIHSDGAVLPQYTKKYFENITTADKKLHWMETELESPYHQFNYYDQDAEVKESVNEASKWFGQKLK</sequence>
<dbReference type="GO" id="GO:0016787">
    <property type="term" value="F:hydrolase activity"/>
    <property type="evidence" value="ECO:0007669"/>
    <property type="project" value="UniProtKB-KW"/>
</dbReference>
<dbReference type="EMBL" id="JAUJEB010000015">
    <property type="protein sequence ID" value="MDN5217280.1"/>
    <property type="molecule type" value="Genomic_DNA"/>
</dbReference>
<keyword evidence="3" id="KW-1185">Reference proteome</keyword>
<dbReference type="Pfam" id="PF02129">
    <property type="entry name" value="Peptidase_S15"/>
    <property type="match status" value="1"/>
</dbReference>
<organism evidence="2 3">
    <name type="scientific">Agaribacillus aureus</name>
    <dbReference type="NCBI Taxonomy" id="3051825"/>
    <lineage>
        <taxon>Bacteria</taxon>
        <taxon>Pseudomonadati</taxon>
        <taxon>Bacteroidota</taxon>
        <taxon>Cytophagia</taxon>
        <taxon>Cytophagales</taxon>
        <taxon>Splendidivirgaceae</taxon>
        <taxon>Agaribacillus</taxon>
    </lineage>
</organism>
<accession>A0ABT8LKN7</accession>
<gene>
    <name evidence="2" type="ORF">QQ020_34725</name>
</gene>
<reference evidence="2" key="1">
    <citation type="submission" date="2023-06" db="EMBL/GenBank/DDBJ databases">
        <title>Genomic of Agaribacillus aureum.</title>
        <authorList>
            <person name="Wang G."/>
        </authorList>
    </citation>
    <scope>NUCLEOTIDE SEQUENCE</scope>
    <source>
        <strain evidence="2">BMA12</strain>
    </source>
</reference>
<proteinExistence type="predicted"/>
<dbReference type="InterPro" id="IPR051411">
    <property type="entry name" value="Polyketide_trans_af380"/>
</dbReference>
<evidence type="ECO:0000313" key="2">
    <source>
        <dbReference type="EMBL" id="MDN5217280.1"/>
    </source>
</evidence>
<dbReference type="Gene3D" id="3.40.50.1820">
    <property type="entry name" value="alpha/beta hydrolase"/>
    <property type="match status" value="1"/>
</dbReference>
<keyword evidence="2" id="KW-0378">Hydrolase</keyword>
<dbReference type="InterPro" id="IPR029058">
    <property type="entry name" value="AB_hydrolase_fold"/>
</dbReference>